<dbReference type="InterPro" id="IPR029068">
    <property type="entry name" value="Glyas_Bleomycin-R_OHBP_Dase"/>
</dbReference>
<evidence type="ECO:0000313" key="1">
    <source>
        <dbReference type="EMBL" id="PTQ89470.1"/>
    </source>
</evidence>
<dbReference type="Proteomes" id="UP000244223">
    <property type="component" value="Unassembled WGS sequence"/>
</dbReference>
<protein>
    <submittedName>
        <fullName evidence="1">Uncharacterized protein</fullName>
    </submittedName>
</protein>
<gene>
    <name evidence="1" type="ORF">C8N29_1061</name>
</gene>
<evidence type="ECO:0000313" key="2">
    <source>
        <dbReference type="Proteomes" id="UP000244223"/>
    </source>
</evidence>
<accession>A0A2T5IZG2</accession>
<comment type="caution">
    <text evidence="1">The sequence shown here is derived from an EMBL/GenBank/DDBJ whole genome shotgun (WGS) entry which is preliminary data.</text>
</comment>
<organism evidence="1 2">
    <name type="scientific">Agitococcus lubricus</name>
    <dbReference type="NCBI Taxonomy" id="1077255"/>
    <lineage>
        <taxon>Bacteria</taxon>
        <taxon>Pseudomonadati</taxon>
        <taxon>Pseudomonadota</taxon>
        <taxon>Gammaproteobacteria</taxon>
        <taxon>Moraxellales</taxon>
        <taxon>Moraxellaceae</taxon>
        <taxon>Agitococcus</taxon>
    </lineage>
</organism>
<dbReference type="Gene3D" id="3.10.180.10">
    <property type="entry name" value="2,3-Dihydroxybiphenyl 1,2-Dioxygenase, domain 1"/>
    <property type="match status" value="1"/>
</dbReference>
<dbReference type="RefSeq" id="WP_107865437.1">
    <property type="nucleotide sequence ID" value="NZ_QAON01000006.1"/>
</dbReference>
<sequence length="105" mass="12118">MILNLLVLRCKNLETSKLFYEQFGLNFVKEKHGKGVEHYSTYIENLVFELYPLSSAEAVCSSRLGFCLKNIESIVLNLEIHNQYEFNGKVIYVVLDPDGRKIEIS</sequence>
<dbReference type="SUPFAM" id="SSF54593">
    <property type="entry name" value="Glyoxalase/Bleomycin resistance protein/Dihydroxybiphenyl dioxygenase"/>
    <property type="match status" value="1"/>
</dbReference>
<name>A0A2T5IZG2_9GAMM</name>
<proteinExistence type="predicted"/>
<dbReference type="OrthoDB" id="9812656at2"/>
<reference evidence="1 2" key="1">
    <citation type="submission" date="2018-04" db="EMBL/GenBank/DDBJ databases">
        <title>Genomic Encyclopedia of Archaeal and Bacterial Type Strains, Phase II (KMG-II): from individual species to whole genera.</title>
        <authorList>
            <person name="Goeker M."/>
        </authorList>
    </citation>
    <scope>NUCLEOTIDE SEQUENCE [LARGE SCALE GENOMIC DNA]</scope>
    <source>
        <strain evidence="1 2">DSM 5822</strain>
    </source>
</reference>
<dbReference type="AlphaFoldDB" id="A0A2T5IZG2"/>
<dbReference type="EMBL" id="QAON01000006">
    <property type="protein sequence ID" value="PTQ89470.1"/>
    <property type="molecule type" value="Genomic_DNA"/>
</dbReference>
<keyword evidence="2" id="KW-1185">Reference proteome</keyword>